<dbReference type="EMBL" id="FNCN01000017">
    <property type="protein sequence ID" value="SDH50151.1"/>
    <property type="molecule type" value="Genomic_DNA"/>
</dbReference>
<feature type="transmembrane region" description="Helical" evidence="2">
    <location>
        <begin position="692"/>
        <end position="710"/>
    </location>
</feature>
<feature type="transmembrane region" description="Helical" evidence="2">
    <location>
        <begin position="521"/>
        <end position="542"/>
    </location>
</feature>
<dbReference type="STRING" id="504805.SAMN05421505_11722"/>
<reference evidence="4 5" key="1">
    <citation type="submission" date="2016-10" db="EMBL/GenBank/DDBJ databases">
        <authorList>
            <person name="de Groot N.N."/>
        </authorList>
    </citation>
    <scope>NUCLEOTIDE SEQUENCE [LARGE SCALE GENOMIC DNA]</scope>
    <source>
        <strain evidence="4 5">CPCC 201354</strain>
    </source>
</reference>
<feature type="transmembrane region" description="Helical" evidence="2">
    <location>
        <begin position="630"/>
        <end position="649"/>
    </location>
</feature>
<evidence type="ECO:0000256" key="3">
    <source>
        <dbReference type="SAM" id="SignalP"/>
    </source>
</evidence>
<gene>
    <name evidence="4" type="ORF">SAMN05421505_11722</name>
</gene>
<feature type="compositionally biased region" description="Low complexity" evidence="1">
    <location>
        <begin position="188"/>
        <end position="207"/>
    </location>
</feature>
<feature type="transmembrane region" description="Helical" evidence="2">
    <location>
        <begin position="548"/>
        <end position="566"/>
    </location>
</feature>
<feature type="transmembrane region" description="Helical" evidence="2">
    <location>
        <begin position="486"/>
        <end position="509"/>
    </location>
</feature>
<evidence type="ECO:0000256" key="2">
    <source>
        <dbReference type="SAM" id="Phobius"/>
    </source>
</evidence>
<feature type="transmembrane region" description="Helical" evidence="2">
    <location>
        <begin position="347"/>
        <end position="369"/>
    </location>
</feature>
<feature type="chain" id="PRO_5011443845" evidence="3">
    <location>
        <begin position="21"/>
        <end position="782"/>
    </location>
</feature>
<feature type="transmembrane region" description="Helical" evidence="2">
    <location>
        <begin position="573"/>
        <end position="590"/>
    </location>
</feature>
<sequence length="782" mass="79247">MWIVALAVAAGIIASPPAHAAGRQVILIGVPGLTWDDISSDRTPTLWALAHEGSVGNIAVRAVGNPSCAMDGWLTVSAGTLADAGDRSCPAPASPGPDGRVPAWERLRSVNAATLWRAPIGRLADAVKGAGACVSAAGPGAALAAADSSGRVAHYSPTVAEADLTACPVTIVAADGIAQAHATAAEATAAEATGTETTGTATDTATAPSSGGNGGEEYGGAEGRERERAVQEADRHVKDVLARAPAGATLLVAAVADVGDPHLRPAMALGPSSDGGEFAEGRLASAGTRRPGFVKLTDLFPTLLTAAGIPLPEGATDTSWRPAQAPQDSDGVAAMAAADRTAGAVQFLAAPFFITVVAAQFLCYTLLAFRLRRRTAGHGTRPRTRPRTFAAARVAALAWASVPVAMHLVNLLPWASASSPEAALVGGILLMTGAVTGIALTQRGLLRPIVAVAGITCVTLTLDLVTGSNLQMNNLNGLYPINAGRYFGLGNEAFAVYVPATLITLAAIGARMRAAAVRPRLVAALVLVLGCAVLGVIGAPFWGADFGGVLAFAPGLVLLAALVSGTSLTVRRAAATMIAAPAAVLALAFLDSLRPAADRSHLGAFWQELVSGRAWEVIERKMAMMLGSLGADWVTFLAVPVLALLLLVLRGGRFTPGSLRAAFARVPALRWGLLSTWFTVAVGFAVNDSGAAIPGIAMLVAVPLAVYASVSEAVPGSRSRPRPVGSEGGAARVRRPRPSDVITACRAFGARLLGGGAEPCAPPVPNAAVGAQAVGTTWKASA</sequence>
<evidence type="ECO:0000313" key="4">
    <source>
        <dbReference type="EMBL" id="SDH50151.1"/>
    </source>
</evidence>
<proteinExistence type="predicted"/>
<dbReference type="SUPFAM" id="SSF53649">
    <property type="entry name" value="Alkaline phosphatase-like"/>
    <property type="match status" value="1"/>
</dbReference>
<accession>A0A1G8CXC1</accession>
<feature type="region of interest" description="Disordered" evidence="1">
    <location>
        <begin position="715"/>
        <end position="735"/>
    </location>
</feature>
<name>A0A1G8CXC1_9ACTN</name>
<feature type="transmembrane region" description="Helical" evidence="2">
    <location>
        <begin position="448"/>
        <end position="466"/>
    </location>
</feature>
<feature type="compositionally biased region" description="Basic and acidic residues" evidence="1">
    <location>
        <begin position="222"/>
        <end position="233"/>
    </location>
</feature>
<keyword evidence="3" id="KW-0732">Signal</keyword>
<dbReference type="InterPro" id="IPR017850">
    <property type="entry name" value="Alkaline_phosphatase_core_sf"/>
</dbReference>
<evidence type="ECO:0000313" key="5">
    <source>
        <dbReference type="Proteomes" id="UP000198923"/>
    </source>
</evidence>
<organism evidence="4 5">
    <name type="scientific">Sinosporangium album</name>
    <dbReference type="NCBI Taxonomy" id="504805"/>
    <lineage>
        <taxon>Bacteria</taxon>
        <taxon>Bacillati</taxon>
        <taxon>Actinomycetota</taxon>
        <taxon>Actinomycetes</taxon>
        <taxon>Streptosporangiales</taxon>
        <taxon>Streptosporangiaceae</taxon>
        <taxon>Sinosporangium</taxon>
    </lineage>
</organism>
<feature type="region of interest" description="Disordered" evidence="1">
    <location>
        <begin position="188"/>
        <end position="233"/>
    </location>
</feature>
<dbReference type="Gene3D" id="3.40.720.10">
    <property type="entry name" value="Alkaline Phosphatase, subunit A"/>
    <property type="match status" value="1"/>
</dbReference>
<evidence type="ECO:0000256" key="1">
    <source>
        <dbReference type="SAM" id="MobiDB-lite"/>
    </source>
</evidence>
<keyword evidence="2" id="KW-1133">Transmembrane helix</keyword>
<feature type="transmembrane region" description="Helical" evidence="2">
    <location>
        <begin position="390"/>
        <end position="410"/>
    </location>
</feature>
<feature type="transmembrane region" description="Helical" evidence="2">
    <location>
        <begin position="422"/>
        <end position="441"/>
    </location>
</feature>
<keyword evidence="5" id="KW-1185">Reference proteome</keyword>
<protein>
    <submittedName>
        <fullName evidence="4">Uncharacterized protein</fullName>
    </submittedName>
</protein>
<feature type="signal peptide" evidence="3">
    <location>
        <begin position="1"/>
        <end position="20"/>
    </location>
</feature>
<dbReference type="AlphaFoldDB" id="A0A1G8CXC1"/>
<keyword evidence="2" id="KW-0472">Membrane</keyword>
<feature type="compositionally biased region" description="Gly residues" evidence="1">
    <location>
        <begin position="211"/>
        <end position="221"/>
    </location>
</feature>
<dbReference type="Proteomes" id="UP000198923">
    <property type="component" value="Unassembled WGS sequence"/>
</dbReference>
<keyword evidence="2" id="KW-0812">Transmembrane</keyword>
<feature type="transmembrane region" description="Helical" evidence="2">
    <location>
        <begin position="669"/>
        <end position="686"/>
    </location>
</feature>